<evidence type="ECO:0000256" key="1">
    <source>
        <dbReference type="SAM" id="Phobius"/>
    </source>
</evidence>
<protein>
    <submittedName>
        <fullName evidence="2">Uncharacterized protein</fullName>
    </submittedName>
</protein>
<keyword evidence="1" id="KW-1133">Transmembrane helix</keyword>
<feature type="transmembrane region" description="Helical" evidence="1">
    <location>
        <begin position="121"/>
        <end position="142"/>
    </location>
</feature>
<keyword evidence="1" id="KW-0812">Transmembrane</keyword>
<name>A0A7S2R8Y9_9STRA</name>
<dbReference type="AlphaFoldDB" id="A0A7S2R8Y9"/>
<reference evidence="2" key="1">
    <citation type="submission" date="2021-01" db="EMBL/GenBank/DDBJ databases">
        <authorList>
            <person name="Corre E."/>
            <person name="Pelletier E."/>
            <person name="Niang G."/>
            <person name="Scheremetjew M."/>
            <person name="Finn R."/>
            <person name="Kale V."/>
            <person name="Holt S."/>
            <person name="Cochrane G."/>
            <person name="Meng A."/>
            <person name="Brown T."/>
            <person name="Cohen L."/>
        </authorList>
    </citation>
    <scope>NUCLEOTIDE SEQUENCE</scope>
    <source>
        <strain evidence="2">NY070348D</strain>
    </source>
</reference>
<feature type="transmembrane region" description="Helical" evidence="1">
    <location>
        <begin position="219"/>
        <end position="239"/>
    </location>
</feature>
<dbReference type="EMBL" id="HBHK01001523">
    <property type="protein sequence ID" value="CAD9664136.1"/>
    <property type="molecule type" value="Transcribed_RNA"/>
</dbReference>
<organism evidence="2">
    <name type="scientific">Mucochytrium quahogii</name>
    <dbReference type="NCBI Taxonomy" id="96639"/>
    <lineage>
        <taxon>Eukaryota</taxon>
        <taxon>Sar</taxon>
        <taxon>Stramenopiles</taxon>
        <taxon>Bigyra</taxon>
        <taxon>Labyrinthulomycetes</taxon>
        <taxon>Thraustochytrida</taxon>
        <taxon>Thraustochytriidae</taxon>
        <taxon>Mucochytrium</taxon>
    </lineage>
</organism>
<keyword evidence="1" id="KW-0472">Membrane</keyword>
<evidence type="ECO:0000313" key="2">
    <source>
        <dbReference type="EMBL" id="CAD9664136.1"/>
    </source>
</evidence>
<feature type="transmembrane region" description="Helical" evidence="1">
    <location>
        <begin position="154"/>
        <end position="179"/>
    </location>
</feature>
<accession>A0A7S2R8Y9</accession>
<feature type="transmembrane region" description="Helical" evidence="1">
    <location>
        <begin position="12"/>
        <end position="37"/>
    </location>
</feature>
<gene>
    <name evidence="2" type="ORF">QSP1433_LOCUS910</name>
</gene>
<proteinExistence type="predicted"/>
<sequence>MYYNRQNSERSTTGTGVCLCFAFGLALFATVSPYWIYQSAWYGWGASSTLGSGVYVVSSSKGTTPCGWGGWSRCTVYNQWNGFSKFNDTVCTGELWSNVGQYGFCSGLQGSSYSTPRDIKYIQGLSVSATVIFFISSITAFVSPHAGGGKLGYISGFLAIAGMSCAIGAFAVANTYSYFQSFSGPGGYLLLLAPDSASGSCGGDCAVASRQVYMYWGPAFWATVVSAIISFGSSVVLCISAHKLDDDDLEGDYGTGKEAYAPTQA</sequence>